<gene>
    <name evidence="2" type="ORF">V1Y59_00985</name>
</gene>
<evidence type="ECO:0000259" key="1">
    <source>
        <dbReference type="Pfam" id="PF00934"/>
    </source>
</evidence>
<feature type="domain" description="PE" evidence="1">
    <location>
        <begin position="6"/>
        <end position="94"/>
    </location>
</feature>
<sequence>MSEAPLNVDPAELVAAAGRLDRLAERLENSLGALTPALTVPAAGRDEVSQTSATSFNSVADAFSTDSARSVEELRKIAALLRSQAQVYARGEDDAAAEFRV</sequence>
<evidence type="ECO:0000313" key="3">
    <source>
        <dbReference type="Proteomes" id="UP001335729"/>
    </source>
</evidence>
<organism evidence="2 3">
    <name type="scientific">Gordonia prachuapensis</name>
    <dbReference type="NCBI Taxonomy" id="3115651"/>
    <lineage>
        <taxon>Bacteria</taxon>
        <taxon>Bacillati</taxon>
        <taxon>Actinomycetota</taxon>
        <taxon>Actinomycetes</taxon>
        <taxon>Mycobacteriales</taxon>
        <taxon>Gordoniaceae</taxon>
        <taxon>Gordonia</taxon>
    </lineage>
</organism>
<name>A0ABU7MMV5_9ACTN</name>
<protein>
    <submittedName>
        <fullName evidence="2">PE family protein</fullName>
    </submittedName>
</protein>
<evidence type="ECO:0000313" key="2">
    <source>
        <dbReference type="EMBL" id="MEE4021635.1"/>
    </source>
</evidence>
<keyword evidence="3" id="KW-1185">Reference proteome</keyword>
<reference evidence="2 3" key="1">
    <citation type="submission" date="2024-01" db="EMBL/GenBank/DDBJ databases">
        <title>Draft genome sequence of Gordonia sp. PKS22-38.</title>
        <authorList>
            <person name="Suphannarot A."/>
            <person name="Mingma R."/>
        </authorList>
    </citation>
    <scope>NUCLEOTIDE SEQUENCE [LARGE SCALE GENOMIC DNA]</scope>
    <source>
        <strain evidence="2 3">PKS22-38</strain>
    </source>
</reference>
<dbReference type="SUPFAM" id="SSF140453">
    <property type="entry name" value="EsxAB dimer-like"/>
    <property type="match status" value="1"/>
</dbReference>
<dbReference type="Pfam" id="PF00934">
    <property type="entry name" value="PE"/>
    <property type="match status" value="1"/>
</dbReference>
<dbReference type="EMBL" id="JAZDUE010000001">
    <property type="protein sequence ID" value="MEE4021635.1"/>
    <property type="molecule type" value="Genomic_DNA"/>
</dbReference>
<comment type="caution">
    <text evidence="2">The sequence shown here is derived from an EMBL/GenBank/DDBJ whole genome shotgun (WGS) entry which is preliminary data.</text>
</comment>
<dbReference type="InterPro" id="IPR000084">
    <property type="entry name" value="PE-PGRS_N"/>
</dbReference>
<accession>A0ABU7MMV5</accession>
<dbReference type="Proteomes" id="UP001335729">
    <property type="component" value="Unassembled WGS sequence"/>
</dbReference>
<dbReference type="InterPro" id="IPR036689">
    <property type="entry name" value="ESAT-6-like_sf"/>
</dbReference>
<dbReference type="Gene3D" id="1.10.287.850">
    <property type="entry name" value="HP0062-like domain"/>
    <property type="match status" value="1"/>
</dbReference>
<proteinExistence type="predicted"/>
<dbReference type="RefSeq" id="WP_330502961.1">
    <property type="nucleotide sequence ID" value="NZ_JAZDUE010000001.1"/>
</dbReference>